<dbReference type="EMBL" id="JXMW01000001">
    <property type="protein sequence ID" value="OQD59745.1"/>
    <property type="molecule type" value="Genomic_DNA"/>
</dbReference>
<keyword evidence="3" id="KW-1185">Reference proteome</keyword>
<dbReference type="Proteomes" id="UP000191661">
    <property type="component" value="Unassembled WGS sequence"/>
</dbReference>
<sequence>MSKNTNQYIRNDLRKKNDINDFLFFKNINFQSCMVILFVFLVLLFSILSIATTPNPSVIFGI</sequence>
<feature type="transmembrane region" description="Helical" evidence="1">
    <location>
        <begin position="33"/>
        <end position="52"/>
    </location>
</feature>
<reference evidence="2 3" key="1">
    <citation type="submission" date="2014-12" db="EMBL/GenBank/DDBJ databases">
        <title>Genome sequence of Methanobrevibacter arboriphilicus DH1, DSM1125.</title>
        <authorList>
            <person name="Poehlein A."/>
            <person name="Thauer R.K."/>
            <person name="Seedorf H."/>
            <person name="Daniel R."/>
        </authorList>
    </citation>
    <scope>NUCLEOTIDE SEQUENCE [LARGE SCALE GENOMIC DNA]</scope>
    <source>
        <strain evidence="2 3">DH1</strain>
    </source>
</reference>
<name>A0A1V6N509_METAZ</name>
<keyword evidence="1" id="KW-1133">Transmembrane helix</keyword>
<gene>
    <name evidence="2" type="ORF">MBBAR_1c01420</name>
</gene>
<dbReference type="OrthoDB" id="376729at2157"/>
<keyword evidence="1" id="KW-0812">Transmembrane</keyword>
<evidence type="ECO:0000313" key="2">
    <source>
        <dbReference type="EMBL" id="OQD59745.1"/>
    </source>
</evidence>
<evidence type="ECO:0000313" key="3">
    <source>
        <dbReference type="Proteomes" id="UP000191661"/>
    </source>
</evidence>
<comment type="caution">
    <text evidence="2">The sequence shown here is derived from an EMBL/GenBank/DDBJ whole genome shotgun (WGS) entry which is preliminary data.</text>
</comment>
<proteinExistence type="predicted"/>
<evidence type="ECO:0000256" key="1">
    <source>
        <dbReference type="SAM" id="Phobius"/>
    </source>
</evidence>
<keyword evidence="1" id="KW-0472">Membrane</keyword>
<dbReference type="AlphaFoldDB" id="A0A1V6N509"/>
<dbReference type="RefSeq" id="WP_080459375.1">
    <property type="nucleotide sequence ID" value="NZ_JXMW01000001.1"/>
</dbReference>
<organism evidence="2 3">
    <name type="scientific">Methanobrevibacter arboriphilus JCM 13429 = DSM 1125</name>
    <dbReference type="NCBI Taxonomy" id="1300164"/>
    <lineage>
        <taxon>Archaea</taxon>
        <taxon>Methanobacteriati</taxon>
        <taxon>Methanobacteriota</taxon>
        <taxon>Methanomada group</taxon>
        <taxon>Methanobacteria</taxon>
        <taxon>Methanobacteriales</taxon>
        <taxon>Methanobacteriaceae</taxon>
        <taxon>Methanobrevibacter</taxon>
    </lineage>
</organism>
<accession>A0A1V6N509</accession>
<protein>
    <submittedName>
        <fullName evidence="2">Uncharacterized protein</fullName>
    </submittedName>
</protein>